<reference evidence="3 4" key="1">
    <citation type="submission" date="2024-06" db="EMBL/GenBank/DDBJ databases">
        <title>The Natural Products Discovery Center: Release of the First 8490 Sequenced Strains for Exploring Actinobacteria Biosynthetic Diversity.</title>
        <authorList>
            <person name="Kalkreuter E."/>
            <person name="Kautsar S.A."/>
            <person name="Yang D."/>
            <person name="Bader C.D."/>
            <person name="Teijaro C.N."/>
            <person name="Fluegel L."/>
            <person name="Davis C.M."/>
            <person name="Simpson J.R."/>
            <person name="Lauterbach L."/>
            <person name="Steele A.D."/>
            <person name="Gui C."/>
            <person name="Meng S."/>
            <person name="Li G."/>
            <person name="Viehrig K."/>
            <person name="Ye F."/>
            <person name="Su P."/>
            <person name="Kiefer A.F."/>
            <person name="Nichols A."/>
            <person name="Cepeda A.J."/>
            <person name="Yan W."/>
            <person name="Fan B."/>
            <person name="Jiang Y."/>
            <person name="Adhikari A."/>
            <person name="Zheng C.-J."/>
            <person name="Schuster L."/>
            <person name="Cowan T.M."/>
            <person name="Smanski M.J."/>
            <person name="Chevrette M.G."/>
            <person name="De Carvalho L.P.S."/>
            <person name="Shen B."/>
        </authorList>
    </citation>
    <scope>NUCLEOTIDE SEQUENCE [LARGE SCALE GENOMIC DNA]</scope>
    <source>
        <strain evidence="3 4">NPDC077434</strain>
    </source>
</reference>
<dbReference type="RefSeq" id="WP_366233207.1">
    <property type="nucleotide sequence ID" value="NZ_JBFBMH010000023.1"/>
</dbReference>
<dbReference type="EMBL" id="JBFBMH010000023">
    <property type="protein sequence ID" value="MEW1976125.1"/>
    <property type="molecule type" value="Genomic_DNA"/>
</dbReference>
<dbReference type="GO" id="GO:0004519">
    <property type="term" value="F:endonuclease activity"/>
    <property type="evidence" value="ECO:0007669"/>
    <property type="project" value="UniProtKB-KW"/>
</dbReference>
<name>A0ABV3LJN6_9MICO</name>
<keyword evidence="3" id="KW-0540">Nuclease</keyword>
<comment type="caution">
    <text evidence="3">The sequence shown here is derived from an EMBL/GenBank/DDBJ whole genome shotgun (WGS) entry which is preliminary data.</text>
</comment>
<organism evidence="3 4">
    <name type="scientific">Microbacterium profundi</name>
    <dbReference type="NCBI Taxonomy" id="450380"/>
    <lineage>
        <taxon>Bacteria</taxon>
        <taxon>Bacillati</taxon>
        <taxon>Actinomycetota</taxon>
        <taxon>Actinomycetes</taxon>
        <taxon>Micrococcales</taxon>
        <taxon>Microbacteriaceae</taxon>
        <taxon>Microbacterium</taxon>
    </lineage>
</organism>
<keyword evidence="3" id="KW-0378">Hydrolase</keyword>
<dbReference type="Proteomes" id="UP001553715">
    <property type="component" value="Unassembled WGS sequence"/>
</dbReference>
<accession>A0ABV3LJN6</accession>
<evidence type="ECO:0000313" key="4">
    <source>
        <dbReference type="Proteomes" id="UP001553715"/>
    </source>
</evidence>
<dbReference type="CDD" id="cd00085">
    <property type="entry name" value="HNHc"/>
    <property type="match status" value="1"/>
</dbReference>
<evidence type="ECO:0000256" key="1">
    <source>
        <dbReference type="SAM" id="MobiDB-lite"/>
    </source>
</evidence>
<feature type="non-terminal residue" evidence="3">
    <location>
        <position position="1"/>
    </location>
</feature>
<dbReference type="Gene3D" id="1.10.30.50">
    <property type="match status" value="1"/>
</dbReference>
<keyword evidence="4" id="KW-1185">Reference proteome</keyword>
<evidence type="ECO:0000259" key="2">
    <source>
        <dbReference type="Pfam" id="PF01844"/>
    </source>
</evidence>
<feature type="domain" description="HNH" evidence="2">
    <location>
        <begin position="8"/>
        <end position="46"/>
    </location>
</feature>
<proteinExistence type="predicted"/>
<keyword evidence="3" id="KW-0255">Endonuclease</keyword>
<feature type="region of interest" description="Disordered" evidence="1">
    <location>
        <begin position="55"/>
        <end position="83"/>
    </location>
</feature>
<dbReference type="InterPro" id="IPR002711">
    <property type="entry name" value="HNH"/>
</dbReference>
<dbReference type="InterPro" id="IPR003615">
    <property type="entry name" value="HNH_nuc"/>
</dbReference>
<sequence>GTCARDGCNRLAQDADIDHKTPWASGGKTDIDELRPLCPRDHVHRHLTRAIYRSRPDNSVQVITPTGHESKPTPHAPTTEPPF</sequence>
<protein>
    <submittedName>
        <fullName evidence="3">HNH endonuclease signature motif containing protein</fullName>
    </submittedName>
</protein>
<gene>
    <name evidence="3" type="ORF">AB0301_13785</name>
</gene>
<evidence type="ECO:0000313" key="3">
    <source>
        <dbReference type="EMBL" id="MEW1976125.1"/>
    </source>
</evidence>
<dbReference type="Pfam" id="PF01844">
    <property type="entry name" value="HNH"/>
    <property type="match status" value="1"/>
</dbReference>